<keyword evidence="3 10" id="KW-1134">Transmembrane beta strand</keyword>
<dbReference type="AlphaFoldDB" id="A0A7C4MPU0"/>
<dbReference type="InterPro" id="IPR010916">
    <property type="entry name" value="TonB_box_CS"/>
</dbReference>
<dbReference type="Pfam" id="PF07715">
    <property type="entry name" value="Plug"/>
    <property type="match status" value="1"/>
</dbReference>
<evidence type="ECO:0000256" key="8">
    <source>
        <dbReference type="ARBA" id="ARBA00023170"/>
    </source>
</evidence>
<keyword evidence="2 10" id="KW-0813">Transport</keyword>
<comment type="caution">
    <text evidence="14">The sequence shown here is derived from an EMBL/GenBank/DDBJ whole genome shotgun (WGS) entry which is preliminary data.</text>
</comment>
<organism evidence="14">
    <name type="scientific">Desulfatirhabdium butyrativorans</name>
    <dbReference type="NCBI Taxonomy" id="340467"/>
    <lineage>
        <taxon>Bacteria</taxon>
        <taxon>Pseudomonadati</taxon>
        <taxon>Thermodesulfobacteriota</taxon>
        <taxon>Desulfobacteria</taxon>
        <taxon>Desulfobacterales</taxon>
        <taxon>Desulfatirhabdiaceae</taxon>
        <taxon>Desulfatirhabdium</taxon>
    </lineage>
</organism>
<dbReference type="GO" id="GO:0044718">
    <property type="term" value="P:siderophore transmembrane transport"/>
    <property type="evidence" value="ECO:0007669"/>
    <property type="project" value="TreeGrafter"/>
</dbReference>
<evidence type="ECO:0000256" key="11">
    <source>
        <dbReference type="RuleBase" id="RU003357"/>
    </source>
</evidence>
<feature type="domain" description="TonB-dependent receptor-like beta-barrel" evidence="12">
    <location>
        <begin position="217"/>
        <end position="693"/>
    </location>
</feature>
<evidence type="ECO:0000256" key="7">
    <source>
        <dbReference type="ARBA" id="ARBA00023136"/>
    </source>
</evidence>
<feature type="domain" description="TonB-dependent receptor plug" evidence="13">
    <location>
        <begin position="91"/>
        <end position="200"/>
    </location>
</feature>
<dbReference type="SUPFAM" id="SSF56935">
    <property type="entry name" value="Porins"/>
    <property type="match status" value="1"/>
</dbReference>
<reference evidence="14" key="1">
    <citation type="journal article" date="2020" name="mSystems">
        <title>Genome- and Community-Level Interaction Insights into Carbon Utilization and Element Cycling Functions of Hydrothermarchaeota in Hydrothermal Sediment.</title>
        <authorList>
            <person name="Zhou Z."/>
            <person name="Liu Y."/>
            <person name="Xu W."/>
            <person name="Pan J."/>
            <person name="Luo Z.H."/>
            <person name="Li M."/>
        </authorList>
    </citation>
    <scope>NUCLEOTIDE SEQUENCE [LARGE SCALE GENOMIC DNA]</scope>
    <source>
        <strain evidence="14">SpSt-477</strain>
    </source>
</reference>
<keyword evidence="6 11" id="KW-0798">TonB box</keyword>
<evidence type="ECO:0000313" key="14">
    <source>
        <dbReference type="EMBL" id="HGU32847.1"/>
    </source>
</evidence>
<evidence type="ECO:0000259" key="12">
    <source>
        <dbReference type="Pfam" id="PF00593"/>
    </source>
</evidence>
<name>A0A7C4MPU0_9BACT</name>
<dbReference type="PROSITE" id="PS00430">
    <property type="entry name" value="TONB_DEPENDENT_REC_1"/>
    <property type="match status" value="1"/>
</dbReference>
<keyword evidence="7 10" id="KW-0472">Membrane</keyword>
<dbReference type="InterPro" id="IPR037066">
    <property type="entry name" value="Plug_dom_sf"/>
</dbReference>
<dbReference type="GO" id="GO:0009279">
    <property type="term" value="C:cell outer membrane"/>
    <property type="evidence" value="ECO:0007669"/>
    <property type="project" value="UniProtKB-SubCell"/>
</dbReference>
<comment type="similarity">
    <text evidence="10 11">Belongs to the TonB-dependent receptor family.</text>
</comment>
<dbReference type="EMBL" id="DSUH01000195">
    <property type="protein sequence ID" value="HGU32847.1"/>
    <property type="molecule type" value="Genomic_DNA"/>
</dbReference>
<keyword evidence="8 14" id="KW-0675">Receptor</keyword>
<evidence type="ECO:0000256" key="5">
    <source>
        <dbReference type="ARBA" id="ARBA00022729"/>
    </source>
</evidence>
<evidence type="ECO:0000256" key="10">
    <source>
        <dbReference type="PROSITE-ProRule" id="PRU01360"/>
    </source>
</evidence>
<dbReference type="InterPro" id="IPR036942">
    <property type="entry name" value="Beta-barrel_TonB_sf"/>
</dbReference>
<dbReference type="Gene3D" id="2.40.170.20">
    <property type="entry name" value="TonB-dependent receptor, beta-barrel domain"/>
    <property type="match status" value="1"/>
</dbReference>
<dbReference type="CDD" id="cd01347">
    <property type="entry name" value="ligand_gated_channel"/>
    <property type="match status" value="1"/>
</dbReference>
<dbReference type="Pfam" id="PF00593">
    <property type="entry name" value="TonB_dep_Rec_b-barrel"/>
    <property type="match status" value="1"/>
</dbReference>
<proteinExistence type="inferred from homology"/>
<dbReference type="GO" id="GO:0015344">
    <property type="term" value="F:siderophore uptake transmembrane transporter activity"/>
    <property type="evidence" value="ECO:0007669"/>
    <property type="project" value="TreeGrafter"/>
</dbReference>
<dbReference type="InterPro" id="IPR000531">
    <property type="entry name" value="Beta-barrel_TonB"/>
</dbReference>
<dbReference type="PANTHER" id="PTHR30069:SF29">
    <property type="entry name" value="HEMOGLOBIN AND HEMOGLOBIN-HAPTOGLOBIN-BINDING PROTEIN 1-RELATED"/>
    <property type="match status" value="1"/>
</dbReference>
<dbReference type="InterPro" id="IPR012910">
    <property type="entry name" value="Plug_dom"/>
</dbReference>
<comment type="subcellular location">
    <subcellularLocation>
        <location evidence="1 10">Cell outer membrane</location>
        <topology evidence="1 10">Multi-pass membrane protein</topology>
    </subcellularLocation>
</comment>
<evidence type="ECO:0000259" key="13">
    <source>
        <dbReference type="Pfam" id="PF07715"/>
    </source>
</evidence>
<evidence type="ECO:0000256" key="1">
    <source>
        <dbReference type="ARBA" id="ARBA00004571"/>
    </source>
</evidence>
<dbReference type="PANTHER" id="PTHR30069">
    <property type="entry name" value="TONB-DEPENDENT OUTER MEMBRANE RECEPTOR"/>
    <property type="match status" value="1"/>
</dbReference>
<evidence type="ECO:0000256" key="6">
    <source>
        <dbReference type="ARBA" id="ARBA00023077"/>
    </source>
</evidence>
<evidence type="ECO:0000256" key="9">
    <source>
        <dbReference type="ARBA" id="ARBA00023237"/>
    </source>
</evidence>
<evidence type="ECO:0000256" key="2">
    <source>
        <dbReference type="ARBA" id="ARBA00022448"/>
    </source>
</evidence>
<keyword evidence="5" id="KW-0732">Signal</keyword>
<keyword evidence="9 10" id="KW-0998">Cell outer membrane</keyword>
<evidence type="ECO:0000256" key="4">
    <source>
        <dbReference type="ARBA" id="ARBA00022692"/>
    </source>
</evidence>
<gene>
    <name evidence="14" type="ORF">ENS29_08325</name>
</gene>
<protein>
    <submittedName>
        <fullName evidence="14">TonB-dependent receptor</fullName>
    </submittedName>
</protein>
<sequence>MTDLFRSNLVSKNFGRKDDKKIVSILFFEGFGKATRHDSSTKEENMQRSIFVMGVLWLCLTLGGYPFVNAAENETELETIVVTATKTPKKLEHIPAVVTVIGKEDIETMPAKTVSDLLANLPGVYVHEPQGVGLVTPQSTQLSGNGFPAANLVLLDGQKINVPFTDYAYLTTIPLRAVERIEVIRGPFSALYGSSAGGGIINIITKDGGKKPYVTPWGSAGDFGRFDGGVDMGIVWKEHSLGIFYDYREVDNYWLYDDQNVDDRNRDYRHNRFHSKLTGMFSNSTSYSLSGGTIEGKTGFGLSSTYKLENYQDIQQPYINFQIANRPNQHLELKAQVDALHTEHQYYGETLESITYPIFGPPVPKFTYKPSINDTKANRYRADVSGNYTINDQSILTVGVETVRTDATKAIYDQNTGNLLAVQGRPGEKADKSDTLYSFYTQYDLLFAEDFELVIGGRYDDYDSYGSELSPKGTFCWNYSPTGNVKFSVGKGFRAPNLNELYSPPWSIAPFIVYMGNPNLKAETTWSYQLSAEQRFWDKKFYVRLTPYATDGENFITSVRRPDPSNPGGQIMMPENINEVQIRGTDVETGYDVHKHLTFYINYTYNETRNGKTDNILDGYPRNSGAIGFRHRYPINEDWRVVDSYAIRYRGEYTDTTWSNPPVIGEVGDYLFHTARLGLIWKDMVHLDVDLYNIFNNRSETGVNVYLPEFNYMVSLSVQFVF</sequence>
<dbReference type="Gene3D" id="2.170.130.10">
    <property type="entry name" value="TonB-dependent receptor, plug domain"/>
    <property type="match status" value="1"/>
</dbReference>
<evidence type="ECO:0000256" key="3">
    <source>
        <dbReference type="ARBA" id="ARBA00022452"/>
    </source>
</evidence>
<dbReference type="InterPro" id="IPR039426">
    <property type="entry name" value="TonB-dep_rcpt-like"/>
</dbReference>
<dbReference type="PROSITE" id="PS52016">
    <property type="entry name" value="TONB_DEPENDENT_REC_3"/>
    <property type="match status" value="1"/>
</dbReference>
<keyword evidence="4 10" id="KW-0812">Transmembrane</keyword>
<accession>A0A7C4MPU0</accession>